<evidence type="ECO:0000256" key="6">
    <source>
        <dbReference type="PROSITE-ProRule" id="PRU00169"/>
    </source>
</evidence>
<dbReference type="Pfam" id="PF00512">
    <property type="entry name" value="HisKA"/>
    <property type="match status" value="1"/>
</dbReference>
<dbReference type="PANTHER" id="PTHR43047:SF9">
    <property type="entry name" value="HISTIDINE KINASE"/>
    <property type="match status" value="1"/>
</dbReference>
<evidence type="ECO:0000313" key="10">
    <source>
        <dbReference type="EMBL" id="MBB6560606.1"/>
    </source>
</evidence>
<dbReference type="PROSITE" id="PS50110">
    <property type="entry name" value="RESPONSE_REGULATORY"/>
    <property type="match status" value="1"/>
</dbReference>
<feature type="transmembrane region" description="Helical" evidence="7">
    <location>
        <begin position="165"/>
        <end position="182"/>
    </location>
</feature>
<dbReference type="InterPro" id="IPR001789">
    <property type="entry name" value="Sig_transdc_resp-reg_receiver"/>
</dbReference>
<evidence type="ECO:0000259" key="9">
    <source>
        <dbReference type="PROSITE" id="PS50110"/>
    </source>
</evidence>
<evidence type="ECO:0000256" key="7">
    <source>
        <dbReference type="SAM" id="Phobius"/>
    </source>
</evidence>
<dbReference type="Pfam" id="PF00072">
    <property type="entry name" value="Response_reg"/>
    <property type="match status" value="1"/>
</dbReference>
<dbReference type="GO" id="GO:0009927">
    <property type="term" value="F:histidine phosphotransfer kinase activity"/>
    <property type="evidence" value="ECO:0007669"/>
    <property type="project" value="TreeGrafter"/>
</dbReference>
<dbReference type="EC" id="2.7.13.3" evidence="2"/>
<feature type="transmembrane region" description="Helical" evidence="7">
    <location>
        <begin position="141"/>
        <end position="159"/>
    </location>
</feature>
<dbReference type="Gene3D" id="3.30.565.10">
    <property type="entry name" value="Histidine kinase-like ATPase, C-terminal domain"/>
    <property type="match status" value="1"/>
</dbReference>
<organism evidence="10 11">
    <name type="scientific">Acidovorax soli</name>
    <dbReference type="NCBI Taxonomy" id="592050"/>
    <lineage>
        <taxon>Bacteria</taxon>
        <taxon>Pseudomonadati</taxon>
        <taxon>Pseudomonadota</taxon>
        <taxon>Betaproteobacteria</taxon>
        <taxon>Burkholderiales</taxon>
        <taxon>Comamonadaceae</taxon>
        <taxon>Acidovorax</taxon>
    </lineage>
</organism>
<dbReference type="AlphaFoldDB" id="A0A7X0PEY8"/>
<dbReference type="GO" id="GO:0000155">
    <property type="term" value="F:phosphorelay sensor kinase activity"/>
    <property type="evidence" value="ECO:0007669"/>
    <property type="project" value="InterPro"/>
</dbReference>
<proteinExistence type="predicted"/>
<gene>
    <name evidence="10" type="ORF">HNP48_003282</name>
</gene>
<dbReference type="Gene3D" id="1.10.287.130">
    <property type="match status" value="1"/>
</dbReference>
<keyword evidence="11" id="KW-1185">Reference proteome</keyword>
<dbReference type="PANTHER" id="PTHR43047">
    <property type="entry name" value="TWO-COMPONENT HISTIDINE PROTEIN KINASE"/>
    <property type="match status" value="1"/>
</dbReference>
<evidence type="ECO:0000256" key="5">
    <source>
        <dbReference type="ARBA" id="ARBA00022777"/>
    </source>
</evidence>
<dbReference type="CDD" id="cd00082">
    <property type="entry name" value="HisKA"/>
    <property type="match status" value="1"/>
</dbReference>
<sequence length="591" mass="63687">MRDAAWTARMRTEQVRLIYRNYPFTLSANFGLCLLVVAALWNAVPAGILLAWCGLSGALTAKGAWDYLRYRRALSGPVPTDVDAAQQRFATIAWGTGLVWGAAGLAPALLPSSHVHQVLFPAITGMAFGGAAFLSTDRRLFYGYIVPMLGLTLLGVAGMESGARVLFISLTLALAFATLAFAHNVHAMIQRSLTLRFENMDLIDALKLQKEQADYANLSKSRFLAAASHDLRQPMHALGLLFESLRPRIDADPPSQHLLHSITATIHTLEDQFNALLDISKLDAGVIACDVQAIPLWRTLARIEAEFAPVAERKGLRFALHGPAPGTAVRSDAALLDRMLRNLVSNAIQHTPHGTVLVACRLRAGTVRIEVRDSGPGIAPELHREIFQEFYQVQNTERDRSHGVGLGLAIVDRLSRMLDHPVSLRSAPGCGSTFTITVPVCDASSAAAPAGPPAATPATGGLQSLRGRSIAAIDDDPIVLEGMRQLFEHWGCTWTAAASADELLQRLRSGAPLPEIVISDYRLRGGENGAQAIAKVVAFCGRPVPGILVTGDTAPERLREATDSGHAVLHKPVRPGKLRALLLHLLDRSTT</sequence>
<reference evidence="10 11" key="1">
    <citation type="submission" date="2020-08" db="EMBL/GenBank/DDBJ databases">
        <title>Functional genomics of gut bacteria from endangered species of beetles.</title>
        <authorList>
            <person name="Carlos-Shanley C."/>
        </authorList>
    </citation>
    <scope>NUCLEOTIDE SEQUENCE [LARGE SCALE GENOMIC DNA]</scope>
    <source>
        <strain evidence="10 11">S00198</strain>
    </source>
</reference>
<feature type="transmembrane region" description="Helical" evidence="7">
    <location>
        <begin position="21"/>
        <end position="41"/>
    </location>
</feature>
<feature type="domain" description="Response regulatory" evidence="9">
    <location>
        <begin position="469"/>
        <end position="586"/>
    </location>
</feature>
<dbReference type="SMART" id="SM00448">
    <property type="entry name" value="REC"/>
    <property type="match status" value="1"/>
</dbReference>
<keyword evidence="7" id="KW-0472">Membrane</keyword>
<dbReference type="PRINTS" id="PR00344">
    <property type="entry name" value="BCTRLSENSOR"/>
</dbReference>
<keyword evidence="4" id="KW-0808">Transferase</keyword>
<dbReference type="InterPro" id="IPR011006">
    <property type="entry name" value="CheY-like_superfamily"/>
</dbReference>
<comment type="catalytic activity">
    <reaction evidence="1">
        <text>ATP + protein L-histidine = ADP + protein N-phospho-L-histidine.</text>
        <dbReference type="EC" id="2.7.13.3"/>
    </reaction>
</comment>
<keyword evidence="7" id="KW-1133">Transmembrane helix</keyword>
<dbReference type="InterPro" id="IPR004358">
    <property type="entry name" value="Sig_transdc_His_kin-like_C"/>
</dbReference>
<protein>
    <recommendedName>
        <fullName evidence="2">histidine kinase</fullName>
        <ecNumber evidence="2">2.7.13.3</ecNumber>
    </recommendedName>
</protein>
<feature type="domain" description="Histidine kinase" evidence="8">
    <location>
        <begin position="226"/>
        <end position="442"/>
    </location>
</feature>
<evidence type="ECO:0000256" key="2">
    <source>
        <dbReference type="ARBA" id="ARBA00012438"/>
    </source>
</evidence>
<dbReference type="Proteomes" id="UP000575083">
    <property type="component" value="Unassembled WGS sequence"/>
</dbReference>
<evidence type="ECO:0000259" key="8">
    <source>
        <dbReference type="PROSITE" id="PS50109"/>
    </source>
</evidence>
<dbReference type="SUPFAM" id="SSF52172">
    <property type="entry name" value="CheY-like"/>
    <property type="match status" value="1"/>
</dbReference>
<dbReference type="FunFam" id="3.30.565.10:FF:000049">
    <property type="entry name" value="Two-component sensor histidine kinase"/>
    <property type="match status" value="1"/>
</dbReference>
<dbReference type="SUPFAM" id="SSF55874">
    <property type="entry name" value="ATPase domain of HSP90 chaperone/DNA topoisomerase II/histidine kinase"/>
    <property type="match status" value="1"/>
</dbReference>
<dbReference type="Pfam" id="PF02518">
    <property type="entry name" value="HATPase_c"/>
    <property type="match status" value="1"/>
</dbReference>
<feature type="modified residue" description="4-aspartylphosphate" evidence="6">
    <location>
        <position position="520"/>
    </location>
</feature>
<keyword evidence="5 10" id="KW-0418">Kinase</keyword>
<dbReference type="RefSeq" id="WP_184858813.1">
    <property type="nucleotide sequence ID" value="NZ_JACHLK010000006.1"/>
</dbReference>
<dbReference type="InterPro" id="IPR003594">
    <property type="entry name" value="HATPase_dom"/>
</dbReference>
<dbReference type="SUPFAM" id="SSF47384">
    <property type="entry name" value="Homodimeric domain of signal transducing histidine kinase"/>
    <property type="match status" value="1"/>
</dbReference>
<dbReference type="SMART" id="SM00388">
    <property type="entry name" value="HisKA"/>
    <property type="match status" value="1"/>
</dbReference>
<feature type="transmembrane region" description="Helical" evidence="7">
    <location>
        <begin position="115"/>
        <end position="134"/>
    </location>
</feature>
<feature type="transmembrane region" description="Helical" evidence="7">
    <location>
        <begin position="89"/>
        <end position="109"/>
    </location>
</feature>
<dbReference type="Gene3D" id="3.40.50.2300">
    <property type="match status" value="1"/>
</dbReference>
<comment type="caution">
    <text evidence="10">The sequence shown here is derived from an EMBL/GenBank/DDBJ whole genome shotgun (WGS) entry which is preliminary data.</text>
</comment>
<name>A0A7X0PEY8_9BURK</name>
<evidence type="ECO:0000256" key="4">
    <source>
        <dbReference type="ARBA" id="ARBA00022679"/>
    </source>
</evidence>
<dbReference type="GO" id="GO:0005886">
    <property type="term" value="C:plasma membrane"/>
    <property type="evidence" value="ECO:0007669"/>
    <property type="project" value="TreeGrafter"/>
</dbReference>
<evidence type="ECO:0000256" key="3">
    <source>
        <dbReference type="ARBA" id="ARBA00022553"/>
    </source>
</evidence>
<keyword evidence="3 6" id="KW-0597">Phosphoprotein</keyword>
<dbReference type="SMART" id="SM00387">
    <property type="entry name" value="HATPase_c"/>
    <property type="match status" value="1"/>
</dbReference>
<evidence type="ECO:0000256" key="1">
    <source>
        <dbReference type="ARBA" id="ARBA00000085"/>
    </source>
</evidence>
<evidence type="ECO:0000313" key="11">
    <source>
        <dbReference type="Proteomes" id="UP000575083"/>
    </source>
</evidence>
<dbReference type="InterPro" id="IPR036097">
    <property type="entry name" value="HisK_dim/P_sf"/>
</dbReference>
<dbReference type="PROSITE" id="PS50109">
    <property type="entry name" value="HIS_KIN"/>
    <property type="match status" value="1"/>
</dbReference>
<keyword evidence="7" id="KW-0812">Transmembrane</keyword>
<accession>A0A7X0PEY8</accession>
<dbReference type="EMBL" id="JACHLK010000006">
    <property type="protein sequence ID" value="MBB6560606.1"/>
    <property type="molecule type" value="Genomic_DNA"/>
</dbReference>
<dbReference type="InterPro" id="IPR036890">
    <property type="entry name" value="HATPase_C_sf"/>
</dbReference>
<dbReference type="InterPro" id="IPR005467">
    <property type="entry name" value="His_kinase_dom"/>
</dbReference>
<dbReference type="InterPro" id="IPR003661">
    <property type="entry name" value="HisK_dim/P_dom"/>
</dbReference>